<evidence type="ECO:0000313" key="1">
    <source>
        <dbReference type="EMBL" id="TKW62031.1"/>
    </source>
</evidence>
<name>A0A6N4RAX2_BLAVI</name>
<protein>
    <submittedName>
        <fullName evidence="1">Uncharacterized protein</fullName>
    </submittedName>
</protein>
<dbReference type="AlphaFoldDB" id="A0A6N4RAX2"/>
<sequence>MTGAIYDALNEHRLSREETFKIKSTMRWVVKFRSSQVTDEALEGGLLLRHVVDNANSQDWEVVAKELKLEIASLPFQNNENGTLSLDEIFARVDQSLAYACRTRLVKDEACPRHPDTLEVAEVALVADAQQLRALLRHVLNHWQNR</sequence>
<comment type="caution">
    <text evidence="1">The sequence shown here is derived from an EMBL/GenBank/DDBJ whole genome shotgun (WGS) entry which is preliminary data.</text>
</comment>
<gene>
    <name evidence="1" type="ORF">DI628_05270</name>
</gene>
<dbReference type="EMBL" id="VAFM01000001">
    <property type="protein sequence ID" value="TKW62031.1"/>
    <property type="molecule type" value="Genomic_DNA"/>
</dbReference>
<proteinExistence type="predicted"/>
<accession>A0A6N4RAX2</accession>
<dbReference type="Proteomes" id="UP000320948">
    <property type="component" value="Unassembled WGS sequence"/>
</dbReference>
<reference evidence="1 2" key="1">
    <citation type="journal article" date="2017" name="Nat. Commun.">
        <title>In situ click chemistry generation of cyclooxygenase-2 inhibitors.</title>
        <authorList>
            <person name="Bhardwaj A."/>
            <person name="Kaur J."/>
            <person name="Wuest M."/>
            <person name="Wuest F."/>
        </authorList>
    </citation>
    <scope>NUCLEOTIDE SEQUENCE [LARGE SCALE GENOMIC DNA]</scope>
    <source>
        <strain evidence="1">S2_018_000_R2_106</strain>
    </source>
</reference>
<evidence type="ECO:0000313" key="2">
    <source>
        <dbReference type="Proteomes" id="UP000320948"/>
    </source>
</evidence>
<organism evidence="1 2">
    <name type="scientific">Blastochloris viridis</name>
    <name type="common">Rhodopseudomonas viridis</name>
    <dbReference type="NCBI Taxonomy" id="1079"/>
    <lineage>
        <taxon>Bacteria</taxon>
        <taxon>Pseudomonadati</taxon>
        <taxon>Pseudomonadota</taxon>
        <taxon>Alphaproteobacteria</taxon>
        <taxon>Hyphomicrobiales</taxon>
        <taxon>Blastochloridaceae</taxon>
        <taxon>Blastochloris</taxon>
    </lineage>
</organism>